<name>A0A2S4UH22_9BASI</name>
<evidence type="ECO:0000313" key="3">
    <source>
        <dbReference type="Proteomes" id="UP000239156"/>
    </source>
</evidence>
<evidence type="ECO:0000313" key="2">
    <source>
        <dbReference type="EMBL" id="POV96613.1"/>
    </source>
</evidence>
<evidence type="ECO:0000256" key="1">
    <source>
        <dbReference type="SAM" id="MobiDB-lite"/>
    </source>
</evidence>
<feature type="compositionally biased region" description="Basic and acidic residues" evidence="1">
    <location>
        <begin position="10"/>
        <end position="20"/>
    </location>
</feature>
<comment type="caution">
    <text evidence="2">The sequence shown here is derived from an EMBL/GenBank/DDBJ whole genome shotgun (WGS) entry which is preliminary data.</text>
</comment>
<feature type="region of interest" description="Disordered" evidence="1">
    <location>
        <begin position="43"/>
        <end position="82"/>
    </location>
</feature>
<dbReference type="Proteomes" id="UP000239156">
    <property type="component" value="Unassembled WGS sequence"/>
</dbReference>
<gene>
    <name evidence="2" type="ORF">PSTT_15562</name>
</gene>
<accession>A0A2S4UH22</accession>
<reference evidence="2" key="1">
    <citation type="submission" date="2017-12" db="EMBL/GenBank/DDBJ databases">
        <title>Gene loss provides genomic basis for host adaptation in cereal stripe rust fungi.</title>
        <authorList>
            <person name="Xia C."/>
        </authorList>
    </citation>
    <scope>NUCLEOTIDE SEQUENCE [LARGE SCALE GENOMIC DNA]</scope>
    <source>
        <strain evidence="2">93-210</strain>
    </source>
</reference>
<feature type="compositionally biased region" description="Polar residues" evidence="1">
    <location>
        <begin position="72"/>
        <end position="82"/>
    </location>
</feature>
<organism evidence="2 3">
    <name type="scientific">Puccinia striiformis</name>
    <dbReference type="NCBI Taxonomy" id="27350"/>
    <lineage>
        <taxon>Eukaryota</taxon>
        <taxon>Fungi</taxon>
        <taxon>Dikarya</taxon>
        <taxon>Basidiomycota</taxon>
        <taxon>Pucciniomycotina</taxon>
        <taxon>Pucciniomycetes</taxon>
        <taxon>Pucciniales</taxon>
        <taxon>Pucciniaceae</taxon>
        <taxon>Puccinia</taxon>
    </lineage>
</organism>
<dbReference type="EMBL" id="PKSL01000291">
    <property type="protein sequence ID" value="POV96613.1"/>
    <property type="molecule type" value="Genomic_DNA"/>
</dbReference>
<sequence>MQLQAVNSTKLERTAQHELPEVPSKTSFAVGAQWKPDPKAVLSVSPLPPVTGNNCDSASQRAVPGRRDHVRSVTQHHSTVLS</sequence>
<dbReference type="AlphaFoldDB" id="A0A2S4UH22"/>
<protein>
    <submittedName>
        <fullName evidence="2">Uncharacterized protein</fullName>
    </submittedName>
</protein>
<feature type="region of interest" description="Disordered" evidence="1">
    <location>
        <begin position="1"/>
        <end position="24"/>
    </location>
</feature>
<feature type="compositionally biased region" description="Polar residues" evidence="1">
    <location>
        <begin position="51"/>
        <end position="60"/>
    </location>
</feature>
<keyword evidence="3" id="KW-1185">Reference proteome</keyword>
<dbReference type="VEuPathDB" id="FungiDB:PSTT_15562"/>
<proteinExistence type="predicted"/>